<keyword evidence="2" id="KW-0732">Signal</keyword>
<evidence type="ECO:0000313" key="4">
    <source>
        <dbReference type="Proteomes" id="UP000637774"/>
    </source>
</evidence>
<accession>A0ABQ1ZXL0</accession>
<organism evidence="3 4">
    <name type="scientific">Hymenobacter frigidus</name>
    <dbReference type="NCBI Taxonomy" id="1524095"/>
    <lineage>
        <taxon>Bacteria</taxon>
        <taxon>Pseudomonadati</taxon>
        <taxon>Bacteroidota</taxon>
        <taxon>Cytophagia</taxon>
        <taxon>Cytophagales</taxon>
        <taxon>Hymenobacteraceae</taxon>
        <taxon>Hymenobacter</taxon>
    </lineage>
</organism>
<feature type="chain" id="PRO_5046062098" evidence="2">
    <location>
        <begin position="24"/>
        <end position="299"/>
    </location>
</feature>
<dbReference type="Proteomes" id="UP000637774">
    <property type="component" value="Unassembled WGS sequence"/>
</dbReference>
<feature type="signal peptide" evidence="2">
    <location>
        <begin position="1"/>
        <end position="23"/>
    </location>
</feature>
<dbReference type="EMBL" id="BMGY01000006">
    <property type="protein sequence ID" value="GGH81887.1"/>
    <property type="molecule type" value="Genomic_DNA"/>
</dbReference>
<evidence type="ECO:0000256" key="2">
    <source>
        <dbReference type="SAM" id="SignalP"/>
    </source>
</evidence>
<evidence type="ECO:0000313" key="3">
    <source>
        <dbReference type="EMBL" id="GGH81887.1"/>
    </source>
</evidence>
<proteinExistence type="predicted"/>
<name>A0ABQ1ZXL0_9BACT</name>
<reference evidence="4" key="1">
    <citation type="journal article" date="2019" name="Int. J. Syst. Evol. Microbiol.">
        <title>The Global Catalogue of Microorganisms (GCM) 10K type strain sequencing project: providing services to taxonomists for standard genome sequencing and annotation.</title>
        <authorList>
            <consortium name="The Broad Institute Genomics Platform"/>
            <consortium name="The Broad Institute Genome Sequencing Center for Infectious Disease"/>
            <person name="Wu L."/>
            <person name="Ma J."/>
        </authorList>
    </citation>
    <scope>NUCLEOTIDE SEQUENCE [LARGE SCALE GENOMIC DNA]</scope>
    <source>
        <strain evidence="4">CGMCC 1.14966</strain>
    </source>
</reference>
<dbReference type="RefSeq" id="WP_188560864.1">
    <property type="nucleotide sequence ID" value="NZ_BMGY01000006.1"/>
</dbReference>
<evidence type="ECO:0000256" key="1">
    <source>
        <dbReference type="SAM" id="MobiDB-lite"/>
    </source>
</evidence>
<protein>
    <submittedName>
        <fullName evidence="3">Uncharacterized protein</fullName>
    </submittedName>
</protein>
<feature type="region of interest" description="Disordered" evidence="1">
    <location>
        <begin position="27"/>
        <end position="46"/>
    </location>
</feature>
<gene>
    <name evidence="3" type="ORF">GCM10011495_09280</name>
</gene>
<feature type="compositionally biased region" description="Low complexity" evidence="1">
    <location>
        <begin position="231"/>
        <end position="242"/>
    </location>
</feature>
<comment type="caution">
    <text evidence="3">The sequence shown here is derived from an EMBL/GenBank/DDBJ whole genome shotgun (WGS) entry which is preliminary data.</text>
</comment>
<feature type="region of interest" description="Disordered" evidence="1">
    <location>
        <begin position="218"/>
        <end position="242"/>
    </location>
</feature>
<keyword evidence="4" id="KW-1185">Reference proteome</keyword>
<sequence length="299" mass="32522">MSYFVAKLALASAFFLAGPAAWAQSKPHAQASGTHPATAPPVQKADDATGSLSAALGYGNNSAFFGRTQATNYPYLTQELTYTSKFNVWASVYNYDLFNTATHFDETDLSIGYDQDLSKKVDLSLSYSHFLYAPNSPLVKSAVNNSLDAALGYDWGVLYTRLNGSYLFGPNAHDTFAVLDNSRVFDIDGVFTPDDYFTITPKFSLIAGTQDFAQVSDAQQIQRGNKKPKTKTGTPTPTTTSTDASRFTLLSYGLRLPVSYTLGKVSAEVAYRYLQPVNVLPENDSAGRSFFTATLTVTL</sequence>